<evidence type="ECO:0000256" key="1">
    <source>
        <dbReference type="SAM" id="MobiDB-lite"/>
    </source>
</evidence>
<reference evidence="3" key="1">
    <citation type="submission" date="2013-03" db="EMBL/GenBank/DDBJ databases">
        <title>The Genome Sequence of Anopheles minimus MINIMUS1.</title>
        <authorList>
            <consortium name="The Broad Institute Genomics Platform"/>
            <person name="Neafsey D.E."/>
            <person name="Walton C."/>
            <person name="Walker B."/>
            <person name="Young S.K."/>
            <person name="Zeng Q."/>
            <person name="Gargeya S."/>
            <person name="Fitzgerald M."/>
            <person name="Haas B."/>
            <person name="Abouelleil A."/>
            <person name="Allen A.W."/>
            <person name="Alvarado L."/>
            <person name="Arachchi H.M."/>
            <person name="Berlin A.M."/>
            <person name="Chapman S.B."/>
            <person name="Gainer-Dewar J."/>
            <person name="Goldberg J."/>
            <person name="Griggs A."/>
            <person name="Gujja S."/>
            <person name="Hansen M."/>
            <person name="Howarth C."/>
            <person name="Imamovic A."/>
            <person name="Ireland A."/>
            <person name="Larimer J."/>
            <person name="McCowan C."/>
            <person name="Murphy C."/>
            <person name="Pearson M."/>
            <person name="Poon T.W."/>
            <person name="Priest M."/>
            <person name="Roberts A."/>
            <person name="Saif S."/>
            <person name="Shea T."/>
            <person name="Sisk P."/>
            <person name="Sykes S."/>
            <person name="Wortman J."/>
            <person name="Nusbaum C."/>
            <person name="Birren B."/>
        </authorList>
    </citation>
    <scope>NUCLEOTIDE SEQUENCE [LARGE SCALE GENOMIC DNA]</scope>
    <source>
        <strain evidence="3">MINIMUS1</strain>
    </source>
</reference>
<evidence type="ECO:0000313" key="2">
    <source>
        <dbReference type="EnsemblMetazoa" id="AMIN014292-PA"/>
    </source>
</evidence>
<protein>
    <submittedName>
        <fullName evidence="2">Uncharacterized protein</fullName>
    </submittedName>
</protein>
<accession>A0A182WNK6</accession>
<evidence type="ECO:0000313" key="3">
    <source>
        <dbReference type="Proteomes" id="UP000075920"/>
    </source>
</evidence>
<feature type="region of interest" description="Disordered" evidence="1">
    <location>
        <begin position="1"/>
        <end position="24"/>
    </location>
</feature>
<keyword evidence="3" id="KW-1185">Reference proteome</keyword>
<dbReference type="Proteomes" id="UP000075920">
    <property type="component" value="Unassembled WGS sequence"/>
</dbReference>
<organism evidence="2 3">
    <name type="scientific">Anopheles minimus</name>
    <dbReference type="NCBI Taxonomy" id="112268"/>
    <lineage>
        <taxon>Eukaryota</taxon>
        <taxon>Metazoa</taxon>
        <taxon>Ecdysozoa</taxon>
        <taxon>Arthropoda</taxon>
        <taxon>Hexapoda</taxon>
        <taxon>Insecta</taxon>
        <taxon>Pterygota</taxon>
        <taxon>Neoptera</taxon>
        <taxon>Endopterygota</taxon>
        <taxon>Diptera</taxon>
        <taxon>Nematocera</taxon>
        <taxon>Culicoidea</taxon>
        <taxon>Culicidae</taxon>
        <taxon>Anophelinae</taxon>
        <taxon>Anopheles</taxon>
    </lineage>
</organism>
<reference evidence="2" key="2">
    <citation type="submission" date="2020-05" db="UniProtKB">
        <authorList>
            <consortium name="EnsemblMetazoa"/>
        </authorList>
    </citation>
    <scope>IDENTIFICATION</scope>
    <source>
        <strain evidence="2">MINIMUS1</strain>
    </source>
</reference>
<dbReference type="AlphaFoldDB" id="A0A182WNK6"/>
<dbReference type="VEuPathDB" id="VectorBase:AMIN014292"/>
<name>A0A182WNK6_9DIPT</name>
<sequence length="42" mass="4742">MIVSIKQPPPNTTQIIPPNRSLDTREPEVSFLACLDHQKVVE</sequence>
<proteinExistence type="predicted"/>
<dbReference type="EnsemblMetazoa" id="AMIN014292-RA">
    <property type="protein sequence ID" value="AMIN014292-PA"/>
    <property type="gene ID" value="AMIN014292"/>
</dbReference>